<dbReference type="PANTHER" id="PTHR47162">
    <property type="entry name" value="OS02G0192300 PROTEIN"/>
    <property type="match status" value="1"/>
</dbReference>
<accession>A0A392SIU2</accession>
<evidence type="ECO:0000313" key="1">
    <source>
        <dbReference type="EMBL" id="MCI48818.1"/>
    </source>
</evidence>
<name>A0A392SIU2_9FABA</name>
<evidence type="ECO:0000313" key="2">
    <source>
        <dbReference type="Proteomes" id="UP000265520"/>
    </source>
</evidence>
<proteinExistence type="predicted"/>
<dbReference type="PANTHER" id="PTHR47162:SF8">
    <property type="entry name" value="METHYL-CPG-BINDING DOMAIN-CONTAINING PROTEIN 9"/>
    <property type="match status" value="1"/>
</dbReference>
<comment type="caution">
    <text evidence="1">The sequence shown here is derived from an EMBL/GenBank/DDBJ whole genome shotgun (WGS) entry which is preliminary data.</text>
</comment>
<sequence>RNISLLQDSINSVGSQLLKLSVRRDFLGIDSIGRLYWALATPRGRSRIVVDASAVLQHGRGLSVSKDSAEKFSALQHCAVFERDTYKMLGLIKDSSPLMSQPL</sequence>
<keyword evidence="2" id="KW-1185">Reference proteome</keyword>
<dbReference type="EMBL" id="LXQA010391842">
    <property type="protein sequence ID" value="MCI48818.1"/>
    <property type="molecule type" value="Genomic_DNA"/>
</dbReference>
<reference evidence="1 2" key="1">
    <citation type="journal article" date="2018" name="Front. Plant Sci.">
        <title>Red Clover (Trifolium pratense) and Zigzag Clover (T. medium) - A Picture of Genomic Similarities and Differences.</title>
        <authorList>
            <person name="Dluhosova J."/>
            <person name="Istvanek J."/>
            <person name="Nedelnik J."/>
            <person name="Repkova J."/>
        </authorList>
    </citation>
    <scope>NUCLEOTIDE SEQUENCE [LARGE SCALE GENOMIC DNA]</scope>
    <source>
        <strain evidence="2">cv. 10/8</strain>
        <tissue evidence="1">Leaf</tissue>
    </source>
</reference>
<protein>
    <submittedName>
        <fullName evidence="1">Methyl-CpG-binding domain-containing protein 9-like</fullName>
    </submittedName>
</protein>
<organism evidence="1 2">
    <name type="scientific">Trifolium medium</name>
    <dbReference type="NCBI Taxonomy" id="97028"/>
    <lineage>
        <taxon>Eukaryota</taxon>
        <taxon>Viridiplantae</taxon>
        <taxon>Streptophyta</taxon>
        <taxon>Embryophyta</taxon>
        <taxon>Tracheophyta</taxon>
        <taxon>Spermatophyta</taxon>
        <taxon>Magnoliopsida</taxon>
        <taxon>eudicotyledons</taxon>
        <taxon>Gunneridae</taxon>
        <taxon>Pentapetalae</taxon>
        <taxon>rosids</taxon>
        <taxon>fabids</taxon>
        <taxon>Fabales</taxon>
        <taxon>Fabaceae</taxon>
        <taxon>Papilionoideae</taxon>
        <taxon>50 kb inversion clade</taxon>
        <taxon>NPAAA clade</taxon>
        <taxon>Hologalegina</taxon>
        <taxon>IRL clade</taxon>
        <taxon>Trifolieae</taxon>
        <taxon>Trifolium</taxon>
    </lineage>
</organism>
<dbReference type="AlphaFoldDB" id="A0A392SIU2"/>
<dbReference type="Proteomes" id="UP000265520">
    <property type="component" value="Unassembled WGS sequence"/>
</dbReference>
<feature type="non-terminal residue" evidence="1">
    <location>
        <position position="103"/>
    </location>
</feature>
<feature type="non-terminal residue" evidence="1">
    <location>
        <position position="1"/>
    </location>
</feature>